<comment type="caution">
    <text evidence="1">The sequence shown here is derived from an EMBL/GenBank/DDBJ whole genome shotgun (WGS) entry which is preliminary data.</text>
</comment>
<dbReference type="Proteomes" id="UP000655094">
    <property type="component" value="Unassembled WGS sequence"/>
</dbReference>
<organism evidence="1 2">
    <name type="scientific">Klebsiella pneumoniae</name>
    <dbReference type="NCBI Taxonomy" id="573"/>
    <lineage>
        <taxon>Bacteria</taxon>
        <taxon>Pseudomonadati</taxon>
        <taxon>Pseudomonadota</taxon>
        <taxon>Gammaproteobacteria</taxon>
        <taxon>Enterobacterales</taxon>
        <taxon>Enterobacteriaceae</taxon>
        <taxon>Klebsiella/Raoultella group</taxon>
        <taxon>Klebsiella</taxon>
        <taxon>Klebsiella pneumoniae complex</taxon>
    </lineage>
</organism>
<name>A0A919HT56_KLEPN</name>
<accession>A0A919HT56</accession>
<gene>
    <name evidence="1" type="ORF">KPZU09_39040</name>
</gene>
<proteinExistence type="predicted"/>
<evidence type="ECO:0000313" key="2">
    <source>
        <dbReference type="Proteomes" id="UP000655094"/>
    </source>
</evidence>
<dbReference type="AlphaFoldDB" id="A0A919HT56"/>
<evidence type="ECO:0000313" key="1">
    <source>
        <dbReference type="EMBL" id="GHK54168.1"/>
    </source>
</evidence>
<reference evidence="1" key="1">
    <citation type="submission" date="2020-10" db="EMBL/GenBank/DDBJ databases">
        <title>Genome Sequence of ESBL Producing Zambian Clinical Strains.</title>
        <authorList>
            <person name="Shawa M."/>
            <person name="Furuta Y."/>
            <person name="Simbotwe M."/>
            <person name="Mulenga E."/>
            <person name="Mubanga M."/>
            <person name="Mulenga G."/>
            <person name="Kaile C."/>
            <person name="Zorigt T."/>
            <person name="Hang'ombe B."/>
            <person name="Higashi H."/>
        </authorList>
    </citation>
    <scope>NUCLEOTIDE SEQUENCE</scope>
    <source>
        <strain evidence="1">Zam_UTH_09</strain>
    </source>
</reference>
<sequence>MRHIDLVLRPVQPLLAVAVRPVAKGGGDLAGAQRRLAEQRQQPNEDVGRVGRSVASLIRAMVDGIEVKAGVPVADRGADFAIVEGKAAPLLRPSLRGFV</sequence>
<dbReference type="EMBL" id="BNFF01000001">
    <property type="protein sequence ID" value="GHK54168.1"/>
    <property type="molecule type" value="Genomic_DNA"/>
</dbReference>
<protein>
    <submittedName>
        <fullName evidence="1">Uncharacterized protein</fullName>
    </submittedName>
</protein>